<proteinExistence type="predicted"/>
<dbReference type="AlphaFoldDB" id="X6M2S3"/>
<sequence>MKKEKRQVQEYLRMAREATIDKENLDYLNHHKTFYIYDMTDNLQYWMIVVEKEYVAKTADCRYFKESIMAKNERENRYLEKFWNDLVFSKEKGKYYFKDGSTILLISFFFSKNNGHYCCSVMTCTQSQKIFYWIGNFGNPYVRYSSDRSRLCVLEFKCTKIFICTKKDF</sequence>
<name>X6M2S3_RETFI</name>
<protein>
    <submittedName>
        <fullName evidence="1">Uncharacterized protein</fullName>
    </submittedName>
</protein>
<evidence type="ECO:0000313" key="2">
    <source>
        <dbReference type="Proteomes" id="UP000023152"/>
    </source>
</evidence>
<dbReference type="EMBL" id="ASPP01026278">
    <property type="protein sequence ID" value="ETO07305.1"/>
    <property type="molecule type" value="Genomic_DNA"/>
</dbReference>
<evidence type="ECO:0000313" key="1">
    <source>
        <dbReference type="EMBL" id="ETO07305.1"/>
    </source>
</evidence>
<gene>
    <name evidence="1" type="ORF">RFI_30087</name>
</gene>
<organism evidence="1 2">
    <name type="scientific">Reticulomyxa filosa</name>
    <dbReference type="NCBI Taxonomy" id="46433"/>
    <lineage>
        <taxon>Eukaryota</taxon>
        <taxon>Sar</taxon>
        <taxon>Rhizaria</taxon>
        <taxon>Retaria</taxon>
        <taxon>Foraminifera</taxon>
        <taxon>Monothalamids</taxon>
        <taxon>Reticulomyxidae</taxon>
        <taxon>Reticulomyxa</taxon>
    </lineage>
</organism>
<accession>X6M2S3</accession>
<comment type="caution">
    <text evidence="1">The sequence shown here is derived from an EMBL/GenBank/DDBJ whole genome shotgun (WGS) entry which is preliminary data.</text>
</comment>
<keyword evidence="2" id="KW-1185">Reference proteome</keyword>
<reference evidence="1 2" key="1">
    <citation type="journal article" date="2013" name="Curr. Biol.">
        <title>The Genome of the Foraminiferan Reticulomyxa filosa.</title>
        <authorList>
            <person name="Glockner G."/>
            <person name="Hulsmann N."/>
            <person name="Schleicher M."/>
            <person name="Noegel A.A."/>
            <person name="Eichinger L."/>
            <person name="Gallinger C."/>
            <person name="Pawlowski J."/>
            <person name="Sierra R."/>
            <person name="Euteneuer U."/>
            <person name="Pillet L."/>
            <person name="Moustafa A."/>
            <person name="Platzer M."/>
            <person name="Groth M."/>
            <person name="Szafranski K."/>
            <person name="Schliwa M."/>
        </authorList>
    </citation>
    <scope>NUCLEOTIDE SEQUENCE [LARGE SCALE GENOMIC DNA]</scope>
</reference>
<dbReference type="Proteomes" id="UP000023152">
    <property type="component" value="Unassembled WGS sequence"/>
</dbReference>